<dbReference type="Pfam" id="PF05419">
    <property type="entry name" value="GUN4"/>
    <property type="match status" value="1"/>
</dbReference>
<sequence length="112" mass="12344">MQQLSAQNFREVDEETRCLLIVLAGEAAETRGYVFFSEVQFIPEADLKAIDDLWRHTTTIGSATTGSTTPSKRDSPPPHRPRRLLIILAAVKANKTTNTTGGFKGLMTDPNL</sequence>
<dbReference type="GO" id="GO:0010019">
    <property type="term" value="P:chloroplast-nucleus signaling pathway"/>
    <property type="evidence" value="ECO:0007669"/>
    <property type="project" value="TreeGrafter"/>
</dbReference>
<feature type="region of interest" description="Disordered" evidence="1">
    <location>
        <begin position="60"/>
        <end position="80"/>
    </location>
</feature>
<dbReference type="EMBL" id="JBEDUW010000002">
    <property type="protein sequence ID" value="KAK9945428.1"/>
    <property type="molecule type" value="Genomic_DNA"/>
</dbReference>
<dbReference type="Proteomes" id="UP001457282">
    <property type="component" value="Unassembled WGS sequence"/>
</dbReference>
<comment type="caution">
    <text evidence="3">The sequence shown here is derived from an EMBL/GenBank/DDBJ whole genome shotgun (WGS) entry which is preliminary data.</text>
</comment>
<feature type="domain" description="GUN4-like" evidence="2">
    <location>
        <begin position="2"/>
        <end position="56"/>
    </location>
</feature>
<evidence type="ECO:0000256" key="1">
    <source>
        <dbReference type="SAM" id="MobiDB-lite"/>
    </source>
</evidence>
<name>A0AAW1Y8J9_RUBAR</name>
<proteinExistence type="predicted"/>
<dbReference type="PANTHER" id="PTHR34800">
    <property type="entry name" value="TETRAPYRROLE-BINDING PROTEIN, CHLOROPLASTIC"/>
    <property type="match status" value="1"/>
</dbReference>
<dbReference type="SUPFAM" id="SSF140869">
    <property type="entry name" value="GUN4-like"/>
    <property type="match status" value="1"/>
</dbReference>
<dbReference type="PANTHER" id="PTHR34800:SF1">
    <property type="entry name" value="TETRAPYRROLE-BINDING PROTEIN, CHLOROPLASTIC"/>
    <property type="match status" value="1"/>
</dbReference>
<protein>
    <recommendedName>
        <fullName evidence="2">GUN4-like domain-containing protein</fullName>
    </recommendedName>
</protein>
<evidence type="ECO:0000313" key="3">
    <source>
        <dbReference type="EMBL" id="KAK9945428.1"/>
    </source>
</evidence>
<organism evidence="3 4">
    <name type="scientific">Rubus argutus</name>
    <name type="common">Southern blackberry</name>
    <dbReference type="NCBI Taxonomy" id="59490"/>
    <lineage>
        <taxon>Eukaryota</taxon>
        <taxon>Viridiplantae</taxon>
        <taxon>Streptophyta</taxon>
        <taxon>Embryophyta</taxon>
        <taxon>Tracheophyta</taxon>
        <taxon>Spermatophyta</taxon>
        <taxon>Magnoliopsida</taxon>
        <taxon>eudicotyledons</taxon>
        <taxon>Gunneridae</taxon>
        <taxon>Pentapetalae</taxon>
        <taxon>rosids</taxon>
        <taxon>fabids</taxon>
        <taxon>Rosales</taxon>
        <taxon>Rosaceae</taxon>
        <taxon>Rosoideae</taxon>
        <taxon>Rosoideae incertae sedis</taxon>
        <taxon>Rubus</taxon>
    </lineage>
</organism>
<dbReference type="GO" id="GO:0009507">
    <property type="term" value="C:chloroplast"/>
    <property type="evidence" value="ECO:0007669"/>
    <property type="project" value="TreeGrafter"/>
</dbReference>
<reference evidence="3 4" key="1">
    <citation type="journal article" date="2023" name="G3 (Bethesda)">
        <title>A chromosome-length genome assembly and annotation of blackberry (Rubus argutus, cv. 'Hillquist').</title>
        <authorList>
            <person name="Bruna T."/>
            <person name="Aryal R."/>
            <person name="Dudchenko O."/>
            <person name="Sargent D.J."/>
            <person name="Mead D."/>
            <person name="Buti M."/>
            <person name="Cavallini A."/>
            <person name="Hytonen T."/>
            <person name="Andres J."/>
            <person name="Pham M."/>
            <person name="Weisz D."/>
            <person name="Mascagni F."/>
            <person name="Usai G."/>
            <person name="Natali L."/>
            <person name="Bassil N."/>
            <person name="Fernandez G.E."/>
            <person name="Lomsadze A."/>
            <person name="Armour M."/>
            <person name="Olukolu B."/>
            <person name="Poorten T."/>
            <person name="Britton C."/>
            <person name="Davik J."/>
            <person name="Ashrafi H."/>
            <person name="Aiden E.L."/>
            <person name="Borodovsky M."/>
            <person name="Worthington M."/>
        </authorList>
    </citation>
    <scope>NUCLEOTIDE SEQUENCE [LARGE SCALE GENOMIC DNA]</scope>
    <source>
        <strain evidence="3">PI 553951</strain>
    </source>
</reference>
<gene>
    <name evidence="3" type="ORF">M0R45_010945</name>
</gene>
<evidence type="ECO:0000259" key="2">
    <source>
        <dbReference type="Pfam" id="PF05419"/>
    </source>
</evidence>
<dbReference type="Gene3D" id="1.25.40.620">
    <property type="match status" value="1"/>
</dbReference>
<dbReference type="InterPro" id="IPR037215">
    <property type="entry name" value="GUN4-like_sf"/>
</dbReference>
<dbReference type="GO" id="GO:0046906">
    <property type="term" value="F:tetrapyrrole binding"/>
    <property type="evidence" value="ECO:0007669"/>
    <property type="project" value="TreeGrafter"/>
</dbReference>
<dbReference type="InterPro" id="IPR008629">
    <property type="entry name" value="GUN4-like"/>
</dbReference>
<feature type="compositionally biased region" description="Low complexity" evidence="1">
    <location>
        <begin position="60"/>
        <end position="69"/>
    </location>
</feature>
<accession>A0AAW1Y8J9</accession>
<keyword evidence="4" id="KW-1185">Reference proteome</keyword>
<dbReference type="AlphaFoldDB" id="A0AAW1Y8J9"/>
<evidence type="ECO:0000313" key="4">
    <source>
        <dbReference type="Proteomes" id="UP001457282"/>
    </source>
</evidence>